<dbReference type="InterPro" id="IPR019775">
    <property type="entry name" value="WD40_repeat_CS"/>
</dbReference>
<dbReference type="PANTHER" id="PTHR19879:SF9">
    <property type="entry name" value="TRANSCRIPTION INITIATION FACTOR TFIID SUBUNIT 5"/>
    <property type="match status" value="1"/>
</dbReference>
<dbReference type="AlphaFoldDB" id="A0A5M3MXV1"/>
<protein>
    <submittedName>
        <fullName evidence="4">WD40 repeat-like protein</fullName>
    </submittedName>
</protein>
<feature type="repeat" description="WD" evidence="3">
    <location>
        <begin position="166"/>
        <end position="207"/>
    </location>
</feature>
<dbReference type="PROSITE" id="PS50082">
    <property type="entry name" value="WD_REPEATS_2"/>
    <property type="match status" value="1"/>
</dbReference>
<keyword evidence="1 3" id="KW-0853">WD repeat</keyword>
<sequence length="253" mass="26995">MEASANIHTPLSDSENNIAPHVILDLRAQAKSLEFSSDGHLFAASCNCEAALWDAKTFSLICNLDVPSNEGPLYTSFTPDGRAIWLASEEGIIARHGILSYAHNIPPIRTSYTISCIKSSPDGMYLAVAIKSSATLLDSTTSDAHDVKSSVKLYDCMGQELATLVAGGSDDYICSLSFTADGERLTGISEDGAMFVWDTDSRTLVAGPFPQPAPAFQVAYSLGNDLVASAGPTGQIKVWKKHIGQEKVTPHIT</sequence>
<evidence type="ECO:0000256" key="1">
    <source>
        <dbReference type="ARBA" id="ARBA00022574"/>
    </source>
</evidence>
<dbReference type="Proteomes" id="UP000053558">
    <property type="component" value="Unassembled WGS sequence"/>
</dbReference>
<evidence type="ECO:0000256" key="3">
    <source>
        <dbReference type="PROSITE-ProRule" id="PRU00221"/>
    </source>
</evidence>
<dbReference type="SUPFAM" id="SSF50998">
    <property type="entry name" value="Quinoprotein alcohol dehydrogenase-like"/>
    <property type="match status" value="1"/>
</dbReference>
<accession>A0A5M3MXV1</accession>
<keyword evidence="5" id="KW-1185">Reference proteome</keyword>
<evidence type="ECO:0000256" key="2">
    <source>
        <dbReference type="ARBA" id="ARBA00022737"/>
    </source>
</evidence>
<dbReference type="EMBL" id="JH711575">
    <property type="protein sequence ID" value="EIW83929.1"/>
    <property type="molecule type" value="Genomic_DNA"/>
</dbReference>
<gene>
    <name evidence="4" type="ORF">CONPUDRAFT_150980</name>
</gene>
<dbReference type="SMART" id="SM00320">
    <property type="entry name" value="WD40"/>
    <property type="match status" value="4"/>
</dbReference>
<keyword evidence="2" id="KW-0677">Repeat</keyword>
<dbReference type="InterPro" id="IPR001680">
    <property type="entry name" value="WD40_rpt"/>
</dbReference>
<dbReference type="PROSITE" id="PS00678">
    <property type="entry name" value="WD_REPEATS_1"/>
    <property type="match status" value="1"/>
</dbReference>
<dbReference type="Gene3D" id="2.130.10.10">
    <property type="entry name" value="YVTN repeat-like/Quinoprotein amine dehydrogenase"/>
    <property type="match status" value="2"/>
</dbReference>
<dbReference type="InterPro" id="IPR015943">
    <property type="entry name" value="WD40/YVTN_repeat-like_dom_sf"/>
</dbReference>
<dbReference type="InterPro" id="IPR011047">
    <property type="entry name" value="Quinoprotein_ADH-like_sf"/>
</dbReference>
<name>A0A5M3MXV1_CONPW</name>
<organism evidence="4 5">
    <name type="scientific">Coniophora puteana (strain RWD-64-598)</name>
    <name type="common">Brown rot fungus</name>
    <dbReference type="NCBI Taxonomy" id="741705"/>
    <lineage>
        <taxon>Eukaryota</taxon>
        <taxon>Fungi</taxon>
        <taxon>Dikarya</taxon>
        <taxon>Basidiomycota</taxon>
        <taxon>Agaricomycotina</taxon>
        <taxon>Agaricomycetes</taxon>
        <taxon>Agaricomycetidae</taxon>
        <taxon>Boletales</taxon>
        <taxon>Coniophorineae</taxon>
        <taxon>Coniophoraceae</taxon>
        <taxon>Coniophora</taxon>
    </lineage>
</organism>
<proteinExistence type="predicted"/>
<comment type="caution">
    <text evidence="4">The sequence shown here is derived from an EMBL/GenBank/DDBJ whole genome shotgun (WGS) entry which is preliminary data.</text>
</comment>
<dbReference type="GeneID" id="19202789"/>
<dbReference type="PANTHER" id="PTHR19879">
    <property type="entry name" value="TRANSCRIPTION INITIATION FACTOR TFIID"/>
    <property type="match status" value="1"/>
</dbReference>
<reference evidence="5" key="1">
    <citation type="journal article" date="2012" name="Science">
        <title>The Paleozoic origin of enzymatic lignin decomposition reconstructed from 31 fungal genomes.</title>
        <authorList>
            <person name="Floudas D."/>
            <person name="Binder M."/>
            <person name="Riley R."/>
            <person name="Barry K."/>
            <person name="Blanchette R.A."/>
            <person name="Henrissat B."/>
            <person name="Martinez A.T."/>
            <person name="Otillar R."/>
            <person name="Spatafora J.W."/>
            <person name="Yadav J.S."/>
            <person name="Aerts A."/>
            <person name="Benoit I."/>
            <person name="Boyd A."/>
            <person name="Carlson A."/>
            <person name="Copeland A."/>
            <person name="Coutinho P.M."/>
            <person name="de Vries R.P."/>
            <person name="Ferreira P."/>
            <person name="Findley K."/>
            <person name="Foster B."/>
            <person name="Gaskell J."/>
            <person name="Glotzer D."/>
            <person name="Gorecki P."/>
            <person name="Heitman J."/>
            <person name="Hesse C."/>
            <person name="Hori C."/>
            <person name="Igarashi K."/>
            <person name="Jurgens J.A."/>
            <person name="Kallen N."/>
            <person name="Kersten P."/>
            <person name="Kohler A."/>
            <person name="Kuees U."/>
            <person name="Kumar T.K.A."/>
            <person name="Kuo A."/>
            <person name="LaButti K."/>
            <person name="Larrondo L.F."/>
            <person name="Lindquist E."/>
            <person name="Ling A."/>
            <person name="Lombard V."/>
            <person name="Lucas S."/>
            <person name="Lundell T."/>
            <person name="Martin R."/>
            <person name="McLaughlin D.J."/>
            <person name="Morgenstern I."/>
            <person name="Morin E."/>
            <person name="Murat C."/>
            <person name="Nagy L.G."/>
            <person name="Nolan M."/>
            <person name="Ohm R.A."/>
            <person name="Patyshakuliyeva A."/>
            <person name="Rokas A."/>
            <person name="Ruiz-Duenas F.J."/>
            <person name="Sabat G."/>
            <person name="Salamov A."/>
            <person name="Samejima M."/>
            <person name="Schmutz J."/>
            <person name="Slot J.C."/>
            <person name="St John F."/>
            <person name="Stenlid J."/>
            <person name="Sun H."/>
            <person name="Sun S."/>
            <person name="Syed K."/>
            <person name="Tsang A."/>
            <person name="Wiebenga A."/>
            <person name="Young D."/>
            <person name="Pisabarro A."/>
            <person name="Eastwood D.C."/>
            <person name="Martin F."/>
            <person name="Cullen D."/>
            <person name="Grigoriev I.V."/>
            <person name="Hibbett D.S."/>
        </authorList>
    </citation>
    <scope>NUCLEOTIDE SEQUENCE [LARGE SCALE GENOMIC DNA]</scope>
    <source>
        <strain evidence="5">RWD-64-598 SS2</strain>
    </source>
</reference>
<dbReference type="KEGG" id="cput:CONPUDRAFT_150980"/>
<dbReference type="RefSeq" id="XP_007765782.1">
    <property type="nucleotide sequence ID" value="XM_007767592.1"/>
</dbReference>
<evidence type="ECO:0000313" key="4">
    <source>
        <dbReference type="EMBL" id="EIW83929.1"/>
    </source>
</evidence>
<dbReference type="Pfam" id="PF00400">
    <property type="entry name" value="WD40"/>
    <property type="match status" value="1"/>
</dbReference>
<evidence type="ECO:0000313" key="5">
    <source>
        <dbReference type="Proteomes" id="UP000053558"/>
    </source>
</evidence>